<name>A0A7W8DTB1_9HYPH</name>
<protein>
    <submittedName>
        <fullName evidence="1">Uncharacterized protein</fullName>
    </submittedName>
</protein>
<evidence type="ECO:0000313" key="1">
    <source>
        <dbReference type="EMBL" id="MBB5040701.1"/>
    </source>
</evidence>
<dbReference type="RefSeq" id="WP_184139721.1">
    <property type="nucleotide sequence ID" value="NZ_JACHIK010000001.1"/>
</dbReference>
<keyword evidence="2" id="KW-1185">Reference proteome</keyword>
<comment type="caution">
    <text evidence="1">The sequence shown here is derived from an EMBL/GenBank/DDBJ whole genome shotgun (WGS) entry which is preliminary data.</text>
</comment>
<proteinExistence type="predicted"/>
<dbReference type="AlphaFoldDB" id="A0A7W8DTB1"/>
<accession>A0A7W8DTB1</accession>
<dbReference type="EMBL" id="JACHIK010000001">
    <property type="protein sequence ID" value="MBB5040701.1"/>
    <property type="molecule type" value="Genomic_DNA"/>
</dbReference>
<dbReference type="Proteomes" id="UP000535406">
    <property type="component" value="Unassembled WGS sequence"/>
</dbReference>
<evidence type="ECO:0000313" key="2">
    <source>
        <dbReference type="Proteomes" id="UP000535406"/>
    </source>
</evidence>
<organism evidence="1 2">
    <name type="scientific">Shinella fusca</name>
    <dbReference type="NCBI Taxonomy" id="544480"/>
    <lineage>
        <taxon>Bacteria</taxon>
        <taxon>Pseudomonadati</taxon>
        <taxon>Pseudomonadota</taxon>
        <taxon>Alphaproteobacteria</taxon>
        <taxon>Hyphomicrobiales</taxon>
        <taxon>Rhizobiaceae</taxon>
        <taxon>Shinella</taxon>
    </lineage>
</organism>
<sequence>MTHLIFRDGTRAELVDRTDDHVTYKRHDGVCVTLPLAAAQAVAVGVLTTFDFPASR</sequence>
<gene>
    <name evidence="1" type="ORF">HNQ66_000079</name>
</gene>
<reference evidence="1 2" key="1">
    <citation type="submission" date="2020-08" db="EMBL/GenBank/DDBJ databases">
        <title>Genomic Encyclopedia of Type Strains, Phase IV (KMG-IV): sequencing the most valuable type-strain genomes for metagenomic binning, comparative biology and taxonomic classification.</title>
        <authorList>
            <person name="Goeker M."/>
        </authorList>
    </citation>
    <scope>NUCLEOTIDE SEQUENCE [LARGE SCALE GENOMIC DNA]</scope>
    <source>
        <strain evidence="1 2">DSM 21319</strain>
    </source>
</reference>